<sequence length="434" mass="47035">MPGAEKGPQPRRPDFTEAGVIQNRAAGRNRSPDPSPDGAQARRRSWRNQGAWLSFVAWPHRRGSATVEPPPLTLRQQLTTVRWLLTGLFAMMLLVFLYFGRDVLMPIVLALLLALMLSPIVRLLRRRKVPEGVAAVVVTLGFAAGMLLIGFTISGPVATWLEDAPSIGKRIAHKLSSLRESFDVVLDASRQVEEAADTSSKDNTDRVVMAQPGLLVKAADSLASGFTTFGVTIVITLFFLASGSMFTEKIVHVMPLFRDKLRVLRVVRDIETEVSSYLLTVAMINAGLGVAVGCALWLAGMPNAFLWGGMAMVLNFLPYIGSMIGISLVALVSFVTFDSLGQALIPPLSYLAVTSVEGQFLTPAIVGRRLELNALSVMLAVLFWAWLWGIVGALIAVPLLVVVKVVCSHFEGLAVVGEFLSARRPFSDQVKDGA</sequence>
<evidence type="ECO:0000256" key="2">
    <source>
        <dbReference type="ARBA" id="ARBA00009773"/>
    </source>
</evidence>
<feature type="transmembrane region" description="Helical" evidence="7">
    <location>
        <begin position="222"/>
        <end position="241"/>
    </location>
</feature>
<evidence type="ECO:0000256" key="7">
    <source>
        <dbReference type="SAM" id="Phobius"/>
    </source>
</evidence>
<dbReference type="PANTHER" id="PTHR21716:SF16">
    <property type="entry name" value="BLL1467 PROTEIN"/>
    <property type="match status" value="1"/>
</dbReference>
<dbReference type="GO" id="GO:0055085">
    <property type="term" value="P:transmembrane transport"/>
    <property type="evidence" value="ECO:0007669"/>
    <property type="project" value="TreeGrafter"/>
</dbReference>
<dbReference type="PANTHER" id="PTHR21716">
    <property type="entry name" value="TRANSMEMBRANE PROTEIN"/>
    <property type="match status" value="1"/>
</dbReference>
<dbReference type="AlphaFoldDB" id="Q2RNI1"/>
<feature type="transmembrane region" description="Helical" evidence="7">
    <location>
        <begin position="319"/>
        <end position="337"/>
    </location>
</feature>
<feature type="transmembrane region" description="Helical" evidence="7">
    <location>
        <begin position="81"/>
        <end position="99"/>
    </location>
</feature>
<dbReference type="eggNOG" id="COG0628">
    <property type="taxonomic scope" value="Bacteria"/>
</dbReference>
<proteinExistence type="inferred from homology"/>
<keyword evidence="9" id="KW-1185">Reference proteome</keyword>
<dbReference type="HOGENOM" id="CLU_031275_0_1_5"/>
<evidence type="ECO:0000256" key="1">
    <source>
        <dbReference type="ARBA" id="ARBA00004141"/>
    </source>
</evidence>
<dbReference type="STRING" id="269796.Rru_A3520"/>
<feature type="transmembrane region" description="Helical" evidence="7">
    <location>
        <begin position="133"/>
        <end position="153"/>
    </location>
</feature>
<dbReference type="EMBL" id="CP000230">
    <property type="protein sequence ID" value="ABC24314.1"/>
    <property type="molecule type" value="Genomic_DNA"/>
</dbReference>
<reference evidence="8 9" key="1">
    <citation type="journal article" date="2011" name="Stand. Genomic Sci.">
        <title>Complete genome sequence of Rhodospirillum rubrum type strain (S1).</title>
        <authorList>
            <person name="Munk A.C."/>
            <person name="Copeland A."/>
            <person name="Lucas S."/>
            <person name="Lapidus A."/>
            <person name="Del Rio T.G."/>
            <person name="Barry K."/>
            <person name="Detter J.C."/>
            <person name="Hammon N."/>
            <person name="Israni S."/>
            <person name="Pitluck S."/>
            <person name="Brettin T."/>
            <person name="Bruce D."/>
            <person name="Han C."/>
            <person name="Tapia R."/>
            <person name="Gilna P."/>
            <person name="Schmutz J."/>
            <person name="Larimer F."/>
            <person name="Land M."/>
            <person name="Kyrpides N.C."/>
            <person name="Mavromatis K."/>
            <person name="Richardson P."/>
            <person name="Rohde M."/>
            <person name="Goker M."/>
            <person name="Klenk H.P."/>
            <person name="Zhang Y."/>
            <person name="Roberts G.P."/>
            <person name="Reslewic S."/>
            <person name="Schwartz D.C."/>
        </authorList>
    </citation>
    <scope>NUCLEOTIDE SEQUENCE [LARGE SCALE GENOMIC DNA]</scope>
    <source>
        <strain evidence="9">ATCC 11170 / ATH 1.1.1 / DSM 467 / LMG 4362 / NCIMB 8255 / S1</strain>
    </source>
</reference>
<keyword evidence="3 7" id="KW-0812">Transmembrane</keyword>
<dbReference type="EnsemblBacteria" id="ABC24314">
    <property type="protein sequence ID" value="ABC24314"/>
    <property type="gene ID" value="Rru_A3520"/>
</dbReference>
<dbReference type="PATRIC" id="fig|269796.9.peg.3637"/>
<evidence type="ECO:0000256" key="6">
    <source>
        <dbReference type="SAM" id="MobiDB-lite"/>
    </source>
</evidence>
<accession>Q2RNI1</accession>
<feature type="region of interest" description="Disordered" evidence="6">
    <location>
        <begin position="1"/>
        <end position="43"/>
    </location>
</feature>
<feature type="transmembrane region" description="Helical" evidence="7">
    <location>
        <begin position="277"/>
        <end position="299"/>
    </location>
</feature>
<evidence type="ECO:0000313" key="8">
    <source>
        <dbReference type="EMBL" id="ABC24314.1"/>
    </source>
</evidence>
<dbReference type="KEGG" id="rru:Rru_A3520"/>
<comment type="similarity">
    <text evidence="2">Belongs to the autoinducer-2 exporter (AI-2E) (TC 2.A.86) family.</text>
</comment>
<dbReference type="InterPro" id="IPR002549">
    <property type="entry name" value="AI-2E-like"/>
</dbReference>
<keyword evidence="4 7" id="KW-1133">Transmembrane helix</keyword>
<comment type="subcellular location">
    <subcellularLocation>
        <location evidence="1">Membrane</location>
        <topology evidence="1">Multi-pass membrane protein</topology>
    </subcellularLocation>
</comment>
<evidence type="ECO:0000256" key="4">
    <source>
        <dbReference type="ARBA" id="ARBA00022989"/>
    </source>
</evidence>
<organism evidence="8 9">
    <name type="scientific">Rhodospirillum rubrum (strain ATCC 11170 / ATH 1.1.1 / DSM 467 / LMG 4362 / NCIMB 8255 / S1)</name>
    <dbReference type="NCBI Taxonomy" id="269796"/>
    <lineage>
        <taxon>Bacteria</taxon>
        <taxon>Pseudomonadati</taxon>
        <taxon>Pseudomonadota</taxon>
        <taxon>Alphaproteobacteria</taxon>
        <taxon>Rhodospirillales</taxon>
        <taxon>Rhodospirillaceae</taxon>
        <taxon>Rhodospirillum</taxon>
    </lineage>
</organism>
<keyword evidence="5 7" id="KW-0472">Membrane</keyword>
<dbReference type="PhylomeDB" id="Q2RNI1"/>
<evidence type="ECO:0000256" key="5">
    <source>
        <dbReference type="ARBA" id="ARBA00023136"/>
    </source>
</evidence>
<evidence type="ECO:0000256" key="3">
    <source>
        <dbReference type="ARBA" id="ARBA00022692"/>
    </source>
</evidence>
<feature type="transmembrane region" description="Helical" evidence="7">
    <location>
        <begin position="377"/>
        <end position="401"/>
    </location>
</feature>
<name>Q2RNI1_RHORT</name>
<dbReference type="Proteomes" id="UP000001929">
    <property type="component" value="Chromosome"/>
</dbReference>
<feature type="transmembrane region" description="Helical" evidence="7">
    <location>
        <begin position="105"/>
        <end position="124"/>
    </location>
</feature>
<evidence type="ECO:0000313" key="9">
    <source>
        <dbReference type="Proteomes" id="UP000001929"/>
    </source>
</evidence>
<evidence type="ECO:0008006" key="10">
    <source>
        <dbReference type="Google" id="ProtNLM"/>
    </source>
</evidence>
<dbReference type="GO" id="GO:0016020">
    <property type="term" value="C:membrane"/>
    <property type="evidence" value="ECO:0007669"/>
    <property type="project" value="UniProtKB-SubCell"/>
</dbReference>
<protein>
    <recommendedName>
        <fullName evidence="10">AI-2E family transporter</fullName>
    </recommendedName>
</protein>
<gene>
    <name evidence="8" type="ordered locus">Rru_A3520</name>
</gene>
<dbReference type="Pfam" id="PF01594">
    <property type="entry name" value="AI-2E_transport"/>
    <property type="match status" value="1"/>
</dbReference>